<evidence type="ECO:0000256" key="1">
    <source>
        <dbReference type="ARBA" id="ARBA00022737"/>
    </source>
</evidence>
<name>A0ABX1GPJ4_9FLAO</name>
<proteinExistence type="predicted"/>
<feature type="domain" description="Sortilin N-terminal" evidence="2">
    <location>
        <begin position="86"/>
        <end position="210"/>
    </location>
</feature>
<evidence type="ECO:0000313" key="4">
    <source>
        <dbReference type="Proteomes" id="UP000718451"/>
    </source>
</evidence>
<dbReference type="CDD" id="cd15482">
    <property type="entry name" value="Sialidase_non-viral"/>
    <property type="match status" value="3"/>
</dbReference>
<dbReference type="GO" id="GO:0016787">
    <property type="term" value="F:hydrolase activity"/>
    <property type="evidence" value="ECO:0007669"/>
    <property type="project" value="UniProtKB-KW"/>
</dbReference>
<dbReference type="Pfam" id="PF15902">
    <property type="entry name" value="Sortilin-Vps10"/>
    <property type="match status" value="1"/>
</dbReference>
<reference evidence="3 4" key="1">
    <citation type="submission" date="2020-04" db="EMBL/GenBank/DDBJ databases">
        <authorList>
            <person name="Yoon J."/>
        </authorList>
    </citation>
    <scope>NUCLEOTIDE SEQUENCE [LARGE SCALE GENOMIC DNA]</scope>
    <source>
        <strain evidence="3 4">DJ-13</strain>
    </source>
</reference>
<dbReference type="PANTHER" id="PTHR12106:SF27">
    <property type="entry name" value="SORTILIN-RELATED RECEPTOR"/>
    <property type="match status" value="1"/>
</dbReference>
<evidence type="ECO:0000259" key="2">
    <source>
        <dbReference type="Pfam" id="PF15902"/>
    </source>
</evidence>
<dbReference type="SUPFAM" id="SSF110296">
    <property type="entry name" value="Oligoxyloglucan reducing end-specific cellobiohydrolase"/>
    <property type="match status" value="2"/>
</dbReference>
<keyword evidence="1" id="KW-0677">Repeat</keyword>
<organism evidence="3 4">
    <name type="scientific">Croceivirga thetidis</name>
    <dbReference type="NCBI Taxonomy" id="2721623"/>
    <lineage>
        <taxon>Bacteria</taxon>
        <taxon>Pseudomonadati</taxon>
        <taxon>Bacteroidota</taxon>
        <taxon>Flavobacteriia</taxon>
        <taxon>Flavobacteriales</taxon>
        <taxon>Flavobacteriaceae</taxon>
        <taxon>Croceivirga</taxon>
    </lineage>
</organism>
<keyword evidence="3" id="KW-0378">Hydrolase</keyword>
<protein>
    <submittedName>
        <fullName evidence="3">Glycoside hydrolase</fullName>
    </submittedName>
</protein>
<dbReference type="Gene3D" id="2.130.10.10">
    <property type="entry name" value="YVTN repeat-like/Quinoprotein amine dehydrogenase"/>
    <property type="match status" value="3"/>
</dbReference>
<evidence type="ECO:0000313" key="3">
    <source>
        <dbReference type="EMBL" id="NKI31001.1"/>
    </source>
</evidence>
<dbReference type="InterPro" id="IPR050310">
    <property type="entry name" value="VPS10-sortilin"/>
</dbReference>
<dbReference type="PANTHER" id="PTHR12106">
    <property type="entry name" value="SORTILIN RELATED"/>
    <property type="match status" value="1"/>
</dbReference>
<dbReference type="EMBL" id="JAAWWL010000001">
    <property type="protein sequence ID" value="NKI31001.1"/>
    <property type="molecule type" value="Genomic_DNA"/>
</dbReference>
<keyword evidence="4" id="KW-1185">Reference proteome</keyword>
<accession>A0ABX1GPJ4</accession>
<comment type="caution">
    <text evidence="3">The sequence shown here is derived from an EMBL/GenBank/DDBJ whole genome shotgun (WGS) entry which is preliminary data.</text>
</comment>
<dbReference type="InterPro" id="IPR015943">
    <property type="entry name" value="WD40/YVTN_repeat-like_dom_sf"/>
</dbReference>
<dbReference type="Proteomes" id="UP000718451">
    <property type="component" value="Unassembled WGS sequence"/>
</dbReference>
<sequence length="979" mass="108667">MIGPFRAGRTVGAVGVPSQPNVFFVGHNNGGVWKTDDYGRTWNPIFDEAPTGSVGDLAVSPSNPNIIYVGTGEGLHRPDLAVGDGIFKSTDGGENWEHIGLEDVQQVSRVIVHPTNPDIVFVAGLGHPYGANEMRGVFRSTDGGSNWEKVLYVNHNTGAVQVEFDPNNPDILFADMWEHQEGPWENAKFSGPNSNLYKSVDGGSTWRKIIEGLPTAEDGFGRIGVAFAPSNSNRMYATVDAKNNGGVYKSDDAGESWTLVSTDYRLWGRGSDFAEIKVHPNNENQLFVGNIAAYRSDDAGKSWTSIKGAPGGDDYHRIWINPLQPEIMLFAADQGAVITVNGGKTWSSWYNQPTAQLYHVSTDNQWPYWVYGGQQESGAIGVASRGNGGQITFREFMGVGADEYAYVAVDPKDHNIVYGGRVLRFDKRTGQTQFVGPEVLRSGETRFLRTMPLLFHPKDDDMLLFGTNVVWKTLDGGQNWEKISPDLTRKQPEVPSSVGDFITEELKTMPQRAIVYALGPSHLNKDVIWAGTDDGLVHVTRDGGNTWKNVTPSDLSSWDKISQIDAGHFNEGTAFIAVNAIRKDNMTPLVYKTHDFGQTWQLINNGMNPNGPVNTVREDHLAPGLLFAGTEREVYFSSDDGENWQSLRMNMPASSIRDLVIKDNDLVIGTHGRSIWILDDFSPLRELAKLGNTPHLFEPSLATRVRHNMFGDTPLPPEEPTGQNPPDGAMINYYLPIDAKEVSLKILDNNGHLVNEFKSNEVLKLPDSTSLPHPTYWIRPLNELSTKKGHQRFVWNLRYPNPPEAKQGYAIAAVQYDTPLSPKGPFVAPGKYSLKLNVDGQVLEQELRVRLDPRVTSSAADIQLQTDLSMQVYNAYEELYAMRMAARELLNTEKSRKRREAIAKKFIGNRDPNDGDQLYGSISALPFKDETLVGLQEKLLHVLVVLQASDSRPTQATVDAVEKLLETKDQFLNEWETIN</sequence>
<gene>
    <name evidence="3" type="ORF">HCU67_03540</name>
</gene>
<dbReference type="InterPro" id="IPR031778">
    <property type="entry name" value="Sortilin_N"/>
</dbReference>